<name>A0ABN7VBB6_GIGMA</name>
<evidence type="ECO:0000313" key="2">
    <source>
        <dbReference type="Proteomes" id="UP000789901"/>
    </source>
</evidence>
<reference evidence="1 2" key="1">
    <citation type="submission" date="2021-06" db="EMBL/GenBank/DDBJ databases">
        <authorList>
            <person name="Kallberg Y."/>
            <person name="Tangrot J."/>
            <person name="Rosling A."/>
        </authorList>
    </citation>
    <scope>NUCLEOTIDE SEQUENCE [LARGE SCALE GENOMIC DNA]</scope>
    <source>
        <strain evidence="1 2">120-4 pot B 10/14</strain>
    </source>
</reference>
<accession>A0ABN7VBB6</accession>
<gene>
    <name evidence="1" type="ORF">GMARGA_LOCUS16510</name>
</gene>
<sequence length="73" mass="8145">MILGAIKVVVQSKIVDVVLEKVKAHSGDKQNERANRIAKEKGEANVLIKVKQVMTKTSEPKELKTLLCPYKKT</sequence>
<protein>
    <submittedName>
        <fullName evidence="1">15957_t:CDS:1</fullName>
    </submittedName>
</protein>
<dbReference type="EMBL" id="CAJVQB010012001">
    <property type="protein sequence ID" value="CAG8752069.1"/>
    <property type="molecule type" value="Genomic_DNA"/>
</dbReference>
<organism evidence="1 2">
    <name type="scientific">Gigaspora margarita</name>
    <dbReference type="NCBI Taxonomy" id="4874"/>
    <lineage>
        <taxon>Eukaryota</taxon>
        <taxon>Fungi</taxon>
        <taxon>Fungi incertae sedis</taxon>
        <taxon>Mucoromycota</taxon>
        <taxon>Glomeromycotina</taxon>
        <taxon>Glomeromycetes</taxon>
        <taxon>Diversisporales</taxon>
        <taxon>Gigasporaceae</taxon>
        <taxon>Gigaspora</taxon>
    </lineage>
</organism>
<dbReference type="InterPro" id="IPR036397">
    <property type="entry name" value="RNaseH_sf"/>
</dbReference>
<comment type="caution">
    <text evidence="1">The sequence shown here is derived from an EMBL/GenBank/DDBJ whole genome shotgun (WGS) entry which is preliminary data.</text>
</comment>
<dbReference type="Proteomes" id="UP000789901">
    <property type="component" value="Unassembled WGS sequence"/>
</dbReference>
<dbReference type="Gene3D" id="3.30.420.10">
    <property type="entry name" value="Ribonuclease H-like superfamily/Ribonuclease H"/>
    <property type="match status" value="1"/>
</dbReference>
<keyword evidence="2" id="KW-1185">Reference proteome</keyword>
<proteinExistence type="predicted"/>
<feature type="non-terminal residue" evidence="1">
    <location>
        <position position="73"/>
    </location>
</feature>
<evidence type="ECO:0000313" key="1">
    <source>
        <dbReference type="EMBL" id="CAG8752069.1"/>
    </source>
</evidence>